<dbReference type="AlphaFoldDB" id="A0A2N0VKR3"/>
<dbReference type="Gene3D" id="1.10.150.130">
    <property type="match status" value="1"/>
</dbReference>
<keyword evidence="1" id="KW-0238">DNA-binding</keyword>
<dbReference type="EMBL" id="PISP01000001">
    <property type="protein sequence ID" value="PKD44754.1"/>
    <property type="molecule type" value="Genomic_DNA"/>
</dbReference>
<evidence type="ECO:0008006" key="4">
    <source>
        <dbReference type="Google" id="ProtNLM"/>
    </source>
</evidence>
<accession>A0A2N0VKR3</accession>
<reference evidence="2 3" key="1">
    <citation type="submission" date="2017-11" db="EMBL/GenBank/DDBJ databases">
        <title>Rhodohalobacter 15182 sp. nov., isolated from a salt lake.</title>
        <authorList>
            <person name="Han S."/>
        </authorList>
    </citation>
    <scope>NUCLEOTIDE SEQUENCE [LARGE SCALE GENOMIC DNA]</scope>
    <source>
        <strain evidence="2 3">15182</strain>
    </source>
</reference>
<keyword evidence="3" id="KW-1185">Reference proteome</keyword>
<evidence type="ECO:0000313" key="3">
    <source>
        <dbReference type="Proteomes" id="UP000233398"/>
    </source>
</evidence>
<evidence type="ECO:0000313" key="2">
    <source>
        <dbReference type="EMBL" id="PKD44754.1"/>
    </source>
</evidence>
<dbReference type="InterPro" id="IPR010998">
    <property type="entry name" value="Integrase_recombinase_N"/>
</dbReference>
<dbReference type="Proteomes" id="UP000233398">
    <property type="component" value="Unassembled WGS sequence"/>
</dbReference>
<proteinExistence type="predicted"/>
<sequence>MDLSVSYKKKGETMRRDLILSNLRIELRRKQANYVAEKSALKWVSKFLEEMSVVHSSQIRLWQRDYFLSSLESNVNRTKGEILQAKSALSFLFNVVLKKSKGIDLTSQSDENDVEPGIMKITG</sequence>
<comment type="caution">
    <text evidence="2">The sequence shown here is derived from an EMBL/GenBank/DDBJ whole genome shotgun (WGS) entry which is preliminary data.</text>
</comment>
<evidence type="ECO:0000256" key="1">
    <source>
        <dbReference type="ARBA" id="ARBA00023125"/>
    </source>
</evidence>
<organism evidence="2 3">
    <name type="scientific">Rhodohalobacter barkolensis</name>
    <dbReference type="NCBI Taxonomy" id="2053187"/>
    <lineage>
        <taxon>Bacteria</taxon>
        <taxon>Pseudomonadati</taxon>
        <taxon>Balneolota</taxon>
        <taxon>Balneolia</taxon>
        <taxon>Balneolales</taxon>
        <taxon>Balneolaceae</taxon>
        <taxon>Rhodohalobacter</taxon>
    </lineage>
</organism>
<protein>
    <recommendedName>
        <fullName evidence="4">Integrase SAM-like N-terminal domain-containing protein</fullName>
    </recommendedName>
</protein>
<dbReference type="GO" id="GO:0003677">
    <property type="term" value="F:DNA binding"/>
    <property type="evidence" value="ECO:0007669"/>
    <property type="project" value="UniProtKB-KW"/>
</dbReference>
<name>A0A2N0VKR3_9BACT</name>
<gene>
    <name evidence="2" type="ORF">CWD77_04620</name>
</gene>